<dbReference type="SUPFAM" id="SSF53092">
    <property type="entry name" value="Creatinase/prolidase N-terminal domain"/>
    <property type="match status" value="1"/>
</dbReference>
<accession>A0A7C3EZD2</accession>
<name>A0A7C3EZD2_UNCW3</name>
<dbReference type="PRINTS" id="PR00599">
    <property type="entry name" value="MAPEPTIDASE"/>
</dbReference>
<evidence type="ECO:0000256" key="1">
    <source>
        <dbReference type="ARBA" id="ARBA00022723"/>
    </source>
</evidence>
<organism evidence="6">
    <name type="scientific">candidate division WOR-3 bacterium</name>
    <dbReference type="NCBI Taxonomy" id="2052148"/>
    <lineage>
        <taxon>Bacteria</taxon>
        <taxon>Bacteria division WOR-3</taxon>
    </lineage>
</organism>
<dbReference type="InterPro" id="IPR029149">
    <property type="entry name" value="Creatin/AminoP/Spt16_N"/>
</dbReference>
<keyword evidence="2" id="KW-0378">Hydrolase</keyword>
<feature type="domain" description="Creatinase N-terminal" evidence="4">
    <location>
        <begin position="4"/>
        <end position="132"/>
    </location>
</feature>
<dbReference type="InterPro" id="IPR000587">
    <property type="entry name" value="Creatinase_N"/>
</dbReference>
<evidence type="ECO:0000259" key="4">
    <source>
        <dbReference type="Pfam" id="PF01321"/>
    </source>
</evidence>
<keyword evidence="6" id="KW-0031">Aminopeptidase</keyword>
<dbReference type="SUPFAM" id="SSF55920">
    <property type="entry name" value="Creatinase/aminopeptidase"/>
    <property type="match status" value="1"/>
</dbReference>
<dbReference type="PROSITE" id="PS00491">
    <property type="entry name" value="PROLINE_PEPTIDASE"/>
    <property type="match status" value="1"/>
</dbReference>
<dbReference type="Pfam" id="PF00557">
    <property type="entry name" value="Peptidase_M24"/>
    <property type="match status" value="1"/>
</dbReference>
<dbReference type="Pfam" id="PF01321">
    <property type="entry name" value="Creatinase_N"/>
    <property type="match status" value="1"/>
</dbReference>
<reference evidence="6" key="1">
    <citation type="journal article" date="2020" name="mSystems">
        <title>Genome- and Community-Level Interaction Insights into Carbon Utilization and Element Cycling Functions of Hydrothermarchaeota in Hydrothermal Sediment.</title>
        <authorList>
            <person name="Zhou Z."/>
            <person name="Liu Y."/>
            <person name="Xu W."/>
            <person name="Pan J."/>
            <person name="Luo Z.H."/>
            <person name="Li M."/>
        </authorList>
    </citation>
    <scope>NUCLEOTIDE SEQUENCE [LARGE SCALE GENOMIC DNA]</scope>
    <source>
        <strain evidence="5">SpSt-265</strain>
        <strain evidence="6">SpSt-465</strain>
    </source>
</reference>
<evidence type="ECO:0000313" key="5">
    <source>
        <dbReference type="EMBL" id="HEA87064.1"/>
    </source>
</evidence>
<dbReference type="InterPro" id="IPR001131">
    <property type="entry name" value="Peptidase_M24B_aminopep-P_CS"/>
</dbReference>
<dbReference type="GO" id="GO:0004177">
    <property type="term" value="F:aminopeptidase activity"/>
    <property type="evidence" value="ECO:0007669"/>
    <property type="project" value="UniProtKB-KW"/>
</dbReference>
<dbReference type="AlphaFoldDB" id="A0A7C3EZD2"/>
<proteinExistence type="predicted"/>
<evidence type="ECO:0000313" key="6">
    <source>
        <dbReference type="EMBL" id="HFJ53853.1"/>
    </source>
</evidence>
<evidence type="ECO:0000259" key="3">
    <source>
        <dbReference type="Pfam" id="PF00557"/>
    </source>
</evidence>
<gene>
    <name evidence="5" type="ORF">ENP94_03530</name>
    <name evidence="6" type="ORF">ENS16_04100</name>
</gene>
<dbReference type="CDD" id="cd01092">
    <property type="entry name" value="APP-like"/>
    <property type="match status" value="1"/>
</dbReference>
<dbReference type="EMBL" id="DSLG01000004">
    <property type="protein sequence ID" value="HEA87064.1"/>
    <property type="molecule type" value="Genomic_DNA"/>
</dbReference>
<dbReference type="EMBL" id="DSTU01000005">
    <property type="protein sequence ID" value="HFJ53853.1"/>
    <property type="molecule type" value="Genomic_DNA"/>
</dbReference>
<dbReference type="InterPro" id="IPR000994">
    <property type="entry name" value="Pept_M24"/>
</dbReference>
<dbReference type="InterPro" id="IPR050659">
    <property type="entry name" value="Peptidase_M24B"/>
</dbReference>
<evidence type="ECO:0000256" key="2">
    <source>
        <dbReference type="ARBA" id="ARBA00022801"/>
    </source>
</evidence>
<feature type="domain" description="Peptidase M24" evidence="3">
    <location>
        <begin position="142"/>
        <end position="341"/>
    </location>
</feature>
<keyword evidence="1" id="KW-0479">Metal-binding</keyword>
<dbReference type="GO" id="GO:0008235">
    <property type="term" value="F:metalloexopeptidase activity"/>
    <property type="evidence" value="ECO:0007669"/>
    <property type="project" value="UniProtKB-ARBA"/>
</dbReference>
<dbReference type="InterPro" id="IPR001714">
    <property type="entry name" value="Pept_M24_MAP"/>
</dbReference>
<dbReference type="PANTHER" id="PTHR46112">
    <property type="entry name" value="AMINOPEPTIDASE"/>
    <property type="match status" value="1"/>
</dbReference>
<dbReference type="Gene3D" id="3.40.350.10">
    <property type="entry name" value="Creatinase/prolidase N-terminal domain"/>
    <property type="match status" value="1"/>
</dbReference>
<comment type="caution">
    <text evidence="6">The sequence shown here is derived from an EMBL/GenBank/DDBJ whole genome shotgun (WGS) entry which is preliminary data.</text>
</comment>
<dbReference type="GO" id="GO:0046872">
    <property type="term" value="F:metal ion binding"/>
    <property type="evidence" value="ECO:0007669"/>
    <property type="project" value="UniProtKB-KW"/>
</dbReference>
<dbReference type="Gene3D" id="3.90.230.10">
    <property type="entry name" value="Creatinase/methionine aminopeptidase superfamily"/>
    <property type="match status" value="1"/>
</dbReference>
<keyword evidence="6" id="KW-0645">Protease</keyword>
<sequence>MKKRIAQLQEQLVRERLDGIIISGLNNIRYLCGYTGSNGMMVVTRRAAVFYTDFRYQEQIKTEVRGCDKKILERDLYSSFPVAELRRMLGGKRTPRLGVEEGNLSLARFRMLRRQLKGFRLIPVRDLVLELRRRKSRSELARMQRAQEITEQAFNRALRLVKPGITEQDLALEIEFYFRRFGEPAFPSIVASGENGAKPHARAGVRRLKKGDAITFDIGCRYQGYCADMTRTVFLGRPDPELRRVYEAVLQAQQEALGAMKAGVPCKFVDLVAREYLNQQGLGQFFGHSLGHGVGLEVHEQPALARTSRQVLEPGDVVTVEPGVYLPGKGGVRIEDMVLVTSTGIRNFTKADKELLII</sequence>
<dbReference type="PANTHER" id="PTHR46112:SF3">
    <property type="entry name" value="AMINOPEPTIDASE YPDF"/>
    <property type="match status" value="1"/>
</dbReference>
<protein>
    <submittedName>
        <fullName evidence="6">Aminopeptidase P family protein</fullName>
    </submittedName>
</protein>
<dbReference type="InterPro" id="IPR036005">
    <property type="entry name" value="Creatinase/aminopeptidase-like"/>
</dbReference>